<dbReference type="GO" id="GO:0016705">
    <property type="term" value="F:oxidoreductase activity, acting on paired donors, with incorporation or reduction of molecular oxygen"/>
    <property type="evidence" value="ECO:0007669"/>
    <property type="project" value="InterPro"/>
</dbReference>
<dbReference type="PANTHER" id="PTHR47947">
    <property type="entry name" value="CYTOCHROME P450 82C3-RELATED"/>
    <property type="match status" value="1"/>
</dbReference>
<dbReference type="GO" id="GO:0005506">
    <property type="term" value="F:iron ion binding"/>
    <property type="evidence" value="ECO:0007669"/>
    <property type="project" value="InterPro"/>
</dbReference>
<dbReference type="RefSeq" id="XP_021858484.2">
    <property type="nucleotide sequence ID" value="XM_022002792.2"/>
</dbReference>
<gene>
    <name evidence="10" type="primary">LOC110797688</name>
</gene>
<keyword evidence="2 6" id="KW-0479">Metal-binding</keyword>
<sequence length="507" mass="57452">MDENLVSYAAIFLVIYLITKKVFDKFQKLPPTPFPTLPILGHLYLLRNPGQIHRCLAKVADRYGPVVQLWLGSRRTLLVSSASAAEDCLQHNDIIFANRPRLLGGKIIAYDNTTILWASYGPLWRNHRRIAATEILSVQRLHLLADEVRSLVKRINDESASSQSPTGGNDGVEIKPALVELTYNVMMRMIAGKKMESEEGKRFKMILKELLAIGGAFSAGDFFPFFKYLGLNKRFETRCKAVFLKLDKFFQDLVDEQRGKLVDDGNMKRNNAKKKNLIQVLLGLQETDPAYATDDIIKGLAQILLLTGTETSSSTMEWATTLLLINPDIHDKARKEIDEKVGHDRLIEEQDLQHLPYLHCIINETLRMFPVAPILPPHESSEDCVVGGYNIPKGTMLFLNLWAIHNDPKVWDEPNKFKPERFENVKGDRVGYKFMPFGSGRRACPGENMATRVVGLALGTLIQCFDWESAEEEIDLKETAAVSMWKANPLRAKFKPRKQMIDIISQI</sequence>
<organism evidence="9 10">
    <name type="scientific">Spinacia oleracea</name>
    <name type="common">Spinach</name>
    <dbReference type="NCBI Taxonomy" id="3562"/>
    <lineage>
        <taxon>Eukaryota</taxon>
        <taxon>Viridiplantae</taxon>
        <taxon>Streptophyta</taxon>
        <taxon>Embryophyta</taxon>
        <taxon>Tracheophyta</taxon>
        <taxon>Spermatophyta</taxon>
        <taxon>Magnoliopsida</taxon>
        <taxon>eudicotyledons</taxon>
        <taxon>Gunneridae</taxon>
        <taxon>Pentapetalae</taxon>
        <taxon>Caryophyllales</taxon>
        <taxon>Chenopodiaceae</taxon>
        <taxon>Chenopodioideae</taxon>
        <taxon>Anserineae</taxon>
        <taxon>Spinacia</taxon>
    </lineage>
</organism>
<accession>A0A9R0J231</accession>
<dbReference type="SUPFAM" id="SSF48264">
    <property type="entry name" value="Cytochrome P450"/>
    <property type="match status" value="1"/>
</dbReference>
<keyword evidence="5 7" id="KW-0503">Monooxygenase</keyword>
<evidence type="ECO:0000256" key="3">
    <source>
        <dbReference type="ARBA" id="ARBA00023002"/>
    </source>
</evidence>
<dbReference type="Gene3D" id="1.10.630.10">
    <property type="entry name" value="Cytochrome P450"/>
    <property type="match status" value="1"/>
</dbReference>
<evidence type="ECO:0000256" key="1">
    <source>
        <dbReference type="ARBA" id="ARBA00022617"/>
    </source>
</evidence>
<evidence type="ECO:0000256" key="2">
    <source>
        <dbReference type="ARBA" id="ARBA00022723"/>
    </source>
</evidence>
<proteinExistence type="inferred from homology"/>
<keyword evidence="1 6" id="KW-0349">Heme</keyword>
<name>A0A9R0J231_SPIOL</name>
<dbReference type="CDD" id="cd20653">
    <property type="entry name" value="CYP81"/>
    <property type="match status" value="1"/>
</dbReference>
<dbReference type="InterPro" id="IPR050651">
    <property type="entry name" value="Plant_Cytochrome_P450_Monoox"/>
</dbReference>
<evidence type="ECO:0000313" key="10">
    <source>
        <dbReference type="RefSeq" id="XP_021858484.2"/>
    </source>
</evidence>
<reference evidence="10" key="2">
    <citation type="submission" date="2025-08" db="UniProtKB">
        <authorList>
            <consortium name="RefSeq"/>
        </authorList>
    </citation>
    <scope>IDENTIFICATION</scope>
    <source>
        <tissue evidence="10">Leaf</tissue>
    </source>
</reference>
<feature type="binding site" description="axial binding residue" evidence="6">
    <location>
        <position position="444"/>
    </location>
    <ligand>
        <name>heme</name>
        <dbReference type="ChEBI" id="CHEBI:30413"/>
    </ligand>
    <ligandPart>
        <name>Fe</name>
        <dbReference type="ChEBI" id="CHEBI:18248"/>
    </ligandPart>
</feature>
<keyword evidence="8" id="KW-0472">Membrane</keyword>
<dbReference type="AlphaFoldDB" id="A0A9R0J231"/>
<evidence type="ECO:0000256" key="7">
    <source>
        <dbReference type="RuleBase" id="RU000461"/>
    </source>
</evidence>
<dbReference type="Pfam" id="PF00067">
    <property type="entry name" value="p450"/>
    <property type="match status" value="1"/>
</dbReference>
<comment type="similarity">
    <text evidence="7">Belongs to the cytochrome P450 family.</text>
</comment>
<dbReference type="InterPro" id="IPR036396">
    <property type="entry name" value="Cyt_P450_sf"/>
</dbReference>
<dbReference type="PRINTS" id="PR00463">
    <property type="entry name" value="EP450I"/>
</dbReference>
<evidence type="ECO:0000256" key="5">
    <source>
        <dbReference type="ARBA" id="ARBA00023033"/>
    </source>
</evidence>
<dbReference type="PANTHER" id="PTHR47947:SF3">
    <property type="entry name" value="CYTOCHROME P450 81D1-LIKE"/>
    <property type="match status" value="1"/>
</dbReference>
<reference evidence="9" key="1">
    <citation type="journal article" date="2021" name="Nat. Commun.">
        <title>Genomic analyses provide insights into spinach domestication and the genetic basis of agronomic traits.</title>
        <authorList>
            <person name="Cai X."/>
            <person name="Sun X."/>
            <person name="Xu C."/>
            <person name="Sun H."/>
            <person name="Wang X."/>
            <person name="Ge C."/>
            <person name="Zhang Z."/>
            <person name="Wang Q."/>
            <person name="Fei Z."/>
            <person name="Jiao C."/>
            <person name="Wang Q."/>
        </authorList>
    </citation>
    <scope>NUCLEOTIDE SEQUENCE [LARGE SCALE GENOMIC DNA]</scope>
    <source>
        <strain evidence="9">cv. Varoflay</strain>
    </source>
</reference>
<keyword evidence="8" id="KW-1133">Transmembrane helix</keyword>
<evidence type="ECO:0000256" key="8">
    <source>
        <dbReference type="SAM" id="Phobius"/>
    </source>
</evidence>
<dbReference type="Proteomes" id="UP000813463">
    <property type="component" value="Chromosome 6"/>
</dbReference>
<keyword evidence="3 7" id="KW-0560">Oxidoreductase</keyword>
<evidence type="ECO:0000313" key="9">
    <source>
        <dbReference type="Proteomes" id="UP000813463"/>
    </source>
</evidence>
<dbReference type="InterPro" id="IPR002401">
    <property type="entry name" value="Cyt_P450_E_grp-I"/>
</dbReference>
<comment type="cofactor">
    <cofactor evidence="6">
        <name>heme</name>
        <dbReference type="ChEBI" id="CHEBI:30413"/>
    </cofactor>
</comment>
<dbReference type="InterPro" id="IPR017972">
    <property type="entry name" value="Cyt_P450_CS"/>
</dbReference>
<dbReference type="PROSITE" id="PS00086">
    <property type="entry name" value="CYTOCHROME_P450"/>
    <property type="match status" value="1"/>
</dbReference>
<dbReference type="GeneID" id="110797688"/>
<dbReference type="KEGG" id="soe:110797688"/>
<keyword evidence="9" id="KW-1185">Reference proteome</keyword>
<evidence type="ECO:0000256" key="4">
    <source>
        <dbReference type="ARBA" id="ARBA00023004"/>
    </source>
</evidence>
<dbReference type="PRINTS" id="PR00385">
    <property type="entry name" value="P450"/>
</dbReference>
<dbReference type="GO" id="GO:0020037">
    <property type="term" value="F:heme binding"/>
    <property type="evidence" value="ECO:0007669"/>
    <property type="project" value="InterPro"/>
</dbReference>
<dbReference type="InterPro" id="IPR001128">
    <property type="entry name" value="Cyt_P450"/>
</dbReference>
<protein>
    <submittedName>
        <fullName evidence="10">Cytochrome P450 81Q32</fullName>
    </submittedName>
</protein>
<feature type="transmembrane region" description="Helical" evidence="8">
    <location>
        <begin position="6"/>
        <end position="23"/>
    </location>
</feature>
<keyword evidence="8" id="KW-0812">Transmembrane</keyword>
<keyword evidence="4 6" id="KW-0408">Iron</keyword>
<dbReference type="GO" id="GO:0004497">
    <property type="term" value="F:monooxygenase activity"/>
    <property type="evidence" value="ECO:0000318"/>
    <property type="project" value="GO_Central"/>
</dbReference>
<evidence type="ECO:0000256" key="6">
    <source>
        <dbReference type="PIRSR" id="PIRSR602401-1"/>
    </source>
</evidence>